<feature type="compositionally biased region" description="Polar residues" evidence="1">
    <location>
        <begin position="1576"/>
        <end position="1592"/>
    </location>
</feature>
<evidence type="ECO:0000313" key="5">
    <source>
        <dbReference type="Proteomes" id="UP000605986"/>
    </source>
</evidence>
<dbReference type="Pfam" id="PF00656">
    <property type="entry name" value="Peptidase_C14"/>
    <property type="match status" value="1"/>
</dbReference>
<dbReference type="PANTHER" id="PTHR46082">
    <property type="entry name" value="ATP/GTP-BINDING PROTEIN-RELATED"/>
    <property type="match status" value="1"/>
</dbReference>
<evidence type="ECO:0000256" key="1">
    <source>
        <dbReference type="SAM" id="MobiDB-lite"/>
    </source>
</evidence>
<evidence type="ECO:0000313" key="4">
    <source>
        <dbReference type="EMBL" id="KAF4439493.1"/>
    </source>
</evidence>
<dbReference type="EMBL" id="JAADJG010000689">
    <property type="protein sequence ID" value="KAF4439493.1"/>
    <property type="molecule type" value="Genomic_DNA"/>
</dbReference>
<dbReference type="InterPro" id="IPR053137">
    <property type="entry name" value="NLR-like"/>
</dbReference>
<protein>
    <submittedName>
        <fullName evidence="4">Pfs domain-containing protein</fullName>
    </submittedName>
</protein>
<comment type="caution">
    <text evidence="4">The sequence shown here is derived from an EMBL/GenBank/DDBJ whole genome shotgun (WGS) entry which is preliminary data.</text>
</comment>
<feature type="domain" description="Peptidase C14 caspase" evidence="2">
    <location>
        <begin position="11"/>
        <end position="283"/>
    </location>
</feature>
<dbReference type="Pfam" id="PF01048">
    <property type="entry name" value="PNP_UDP_1"/>
    <property type="match status" value="1"/>
</dbReference>
<feature type="region of interest" description="Disordered" evidence="1">
    <location>
        <begin position="772"/>
        <end position="844"/>
    </location>
</feature>
<feature type="compositionally biased region" description="Acidic residues" evidence="1">
    <location>
        <begin position="825"/>
        <end position="844"/>
    </location>
</feature>
<evidence type="ECO:0000259" key="2">
    <source>
        <dbReference type="Pfam" id="PF00656"/>
    </source>
</evidence>
<proteinExistence type="predicted"/>
<dbReference type="GO" id="GO:0004197">
    <property type="term" value="F:cysteine-type endopeptidase activity"/>
    <property type="evidence" value="ECO:0007669"/>
    <property type="project" value="InterPro"/>
</dbReference>
<dbReference type="InterPro" id="IPR011600">
    <property type="entry name" value="Pept_C14_caspase"/>
</dbReference>
<dbReference type="SUPFAM" id="SSF53167">
    <property type="entry name" value="Purine and uridine phosphorylases"/>
    <property type="match status" value="1"/>
</dbReference>
<feature type="compositionally biased region" description="Basic and acidic residues" evidence="1">
    <location>
        <begin position="781"/>
        <end position="791"/>
    </location>
</feature>
<dbReference type="Proteomes" id="UP000605986">
    <property type="component" value="Unassembled WGS sequence"/>
</dbReference>
<organism evidence="4 5">
    <name type="scientific">Fusarium austroafricanum</name>
    <dbReference type="NCBI Taxonomy" id="2364996"/>
    <lineage>
        <taxon>Eukaryota</taxon>
        <taxon>Fungi</taxon>
        <taxon>Dikarya</taxon>
        <taxon>Ascomycota</taxon>
        <taxon>Pezizomycotina</taxon>
        <taxon>Sordariomycetes</taxon>
        <taxon>Hypocreomycetidae</taxon>
        <taxon>Hypocreales</taxon>
        <taxon>Nectriaceae</taxon>
        <taxon>Fusarium</taxon>
        <taxon>Fusarium concolor species complex</taxon>
    </lineage>
</organism>
<dbReference type="GO" id="GO:0006508">
    <property type="term" value="P:proteolysis"/>
    <property type="evidence" value="ECO:0007669"/>
    <property type="project" value="InterPro"/>
</dbReference>
<evidence type="ECO:0000259" key="3">
    <source>
        <dbReference type="Pfam" id="PF01048"/>
    </source>
</evidence>
<name>A0A8H4JYT9_9HYPO</name>
<dbReference type="OrthoDB" id="3223806at2759"/>
<dbReference type="PANTHER" id="PTHR46082:SF11">
    <property type="entry name" value="AAA+ ATPASE DOMAIN-CONTAINING PROTEIN-RELATED"/>
    <property type="match status" value="1"/>
</dbReference>
<gene>
    <name evidence="4" type="ORF">F53441_12600</name>
</gene>
<dbReference type="Gene3D" id="3.40.50.1580">
    <property type="entry name" value="Nucleoside phosphorylase domain"/>
    <property type="match status" value="1"/>
</dbReference>
<feature type="region of interest" description="Disordered" evidence="1">
    <location>
        <begin position="1568"/>
        <end position="1609"/>
    </location>
</feature>
<dbReference type="InterPro" id="IPR035994">
    <property type="entry name" value="Nucleoside_phosphorylase_sf"/>
</dbReference>
<keyword evidence="5" id="KW-1185">Reference proteome</keyword>
<accession>A0A8H4JYT9</accession>
<sequence>MAGKASSLSTHYAILIGINAYPDKPLKGCVRDVQHIESLLEKQLFPIATQVFTATANAEGGLIEDRKFWPTYNNVTAALRDIVLRAQPGGYVYIHYSGHGTRLSPESKYSNTHTGDLALALLGDDGCSVRPLGGHKLAIALNALVAKGLVVTVVLDCCFAASIYRLDRSNVRCIRVSPEVTDAYYADSKLALQENAPGSDYRDVSMQPSWLMDPNGYAMLVACDPHKEATEIIKNGVDHGALSHFLCLSLRDSGFNTRHKDIFSSLCAAFKSHVHDQCPLLYGNKDQGFFGKAGRSALRSMVPVVRSGQELILQAGEIHGVSDGDELMLYPSSLSENKDTLPIDIIIAKVKVANPLTSFLHLDDGITSLSQDNWAATPQTRKALRRYSVLVDEGFPHLDELFTAFEKHCLSIYSDQDKQPSSFSVILLEDEYKILGNKKQDLVNLPTLKRDSTDAEDIATIVEHLMRYQLVKDLANNSSAMTIQSSLDINVTTLSGDTFGPGCVINVEQDAGTTHMFTLTLKNNSTKACYLYIFDLGPLWKIENVIRGSYEVVPPSNPREGFTGQYTKKFRTMVPPEMREKGVEQCDDILKVLVTSHPISLDLLELPKIGDSSGRKPQKEVDRSGSGISEEWTAFDFPIRTSVARKIGIDKEGKLGDQAADTAFEEPDNEDFNDTAATIYSEASSTTSRLRTDFISEFADQLVMLTESFVLNQEIQERVSGMLPELLRAFALKIGHWFSSKEHREIMVLVHRGRHQIAQAFEHKRFSKSEDMTLEASVDSGDTHSRTRKWLESQGEPGSGSSDLAHCATMPESSGAYPEPFGQPDEPEELEEMDELEEVDGSEDVTDSRLRRYRELIVEAPAFKWLRARLQNKLGLASMEPRSWERIGNMIWSALPSSSRISKSMPSQRCRALIVLDWDLFEFFRYQGYARLPHEVFEDIITLTGSSIDAQATTCAEYLRQNWPSTVEDIVALMKAVLEGRHSGSRWFSDGTYIKISVRNFSLVAEVNGVAPTIVDIGEQLAWLGSALRTSQVQDRVVCCTPEIVSIEQEDSPLSGIVCKIGFSTEKSHAPLSANGQCWQAVFNNPVIVDGYPMPQRSEWHTGLEVPLHIMAGLARALQIQKFNDKVCLKGFSTMLVPIRRSGNILFWHLLYKKDGTRISYLDNDLEQEQEGLTLDILQNSRHVLGWCSKAKVIIGKYPFILFDIPAANERCVADPSVRHSMLGKPGEHGALNRRVASRGKTVSGAAAVLLGVRESPQIFSNGYVSRLQYLKARFVLLWDRKDKRGWLVSGTVALLLALRAFLVGPYKSSITCKSEDFCESGEPLTAMSAFEILQNDRNQNLLLYSDRTPLRSKIEDLCNLFEQFIDHQNQITTGANGGQLGKTARGDLEGWEFEDLAGMDQDPLHPRLAKIETHGKGWVDFTRAIRAVTLFGCGFGEVIQPDVETCDKWAKLPIGQYYIAACVSDLWVVFKEHGIPEDGYIRLGEKLAWWTPTRSEFCQCPPKLDQDDCEPVQTVLPLHLSPSSSSSRRKEGFPESGALIFGHSSQFPWVWEDSGIPIAGHVREPVLSSPRESGLGSSETPSQSERQYSDFSRSDTRSTEFPSGPCDKPLAPPAPGTAFLTYSSDLYNVGILCALPKELKAVRALFDETHGDADQILSDRYAFGKLGHHMVVATCLSCYGTNAAAAAAGELKSKFHLRFCLLVGIGGGAPSKDNDIRLGDVVVGTDVIQYDLGNRTVGGFIMKKEQLHSPPDLLVDAISNKLKADPNPPSNQLGRYLRKFRRCKQLKSYRDQGAENDILFQACSKCQSLKEVCPDRNQHVPLQRLQRPTREPKVHYGKIASGNQVIKDARFRDEQAEKLKIMCFEMEAAGVVNFIPCLVIRGICDYCDDHKNDKWQEYAAATAAAYAKLLLSVVREENTDDDAHHPRDARNASVGLKRQLSQLTEKLDDKKRLEKGSRI</sequence>
<feature type="domain" description="Nucleoside phosphorylase" evidence="3">
    <location>
        <begin position="1630"/>
        <end position="1910"/>
    </location>
</feature>
<dbReference type="InterPro" id="IPR000845">
    <property type="entry name" value="Nucleoside_phosphorylase_d"/>
</dbReference>
<dbReference type="Gene3D" id="3.40.50.1460">
    <property type="match status" value="1"/>
</dbReference>
<reference evidence="4" key="1">
    <citation type="submission" date="2020-01" db="EMBL/GenBank/DDBJ databases">
        <title>Identification and distribution of gene clusters putatively required for synthesis of sphingolipid metabolism inhibitors in phylogenetically diverse species of the filamentous fungus Fusarium.</title>
        <authorList>
            <person name="Kim H.-S."/>
            <person name="Busman M."/>
            <person name="Brown D.W."/>
            <person name="Divon H."/>
            <person name="Uhlig S."/>
            <person name="Proctor R.H."/>
        </authorList>
    </citation>
    <scope>NUCLEOTIDE SEQUENCE</scope>
    <source>
        <strain evidence="4">NRRL 53441</strain>
    </source>
</reference>
<dbReference type="GO" id="GO:0009116">
    <property type="term" value="P:nucleoside metabolic process"/>
    <property type="evidence" value="ECO:0007669"/>
    <property type="project" value="InterPro"/>
</dbReference>